<protein>
    <submittedName>
        <fullName evidence="3">Uncharacterized protein</fullName>
    </submittedName>
</protein>
<dbReference type="EMBL" id="AP019377">
    <property type="protein sequence ID" value="BBH95790.1"/>
    <property type="molecule type" value="Genomic_DNA"/>
</dbReference>
<accession>A0A455T8L7</accession>
<feature type="region of interest" description="Disordered" evidence="2">
    <location>
        <begin position="88"/>
        <end position="113"/>
    </location>
</feature>
<organism evidence="3">
    <name type="scientific">Thermogemmatispora argillosa</name>
    <dbReference type="NCBI Taxonomy" id="2045280"/>
    <lineage>
        <taxon>Bacteria</taxon>
        <taxon>Bacillati</taxon>
        <taxon>Chloroflexota</taxon>
        <taxon>Ktedonobacteria</taxon>
        <taxon>Thermogemmatisporales</taxon>
        <taxon>Thermogemmatisporaceae</taxon>
        <taxon>Thermogemmatispora</taxon>
    </lineage>
</organism>
<name>A0A455T8L7_9CHLR</name>
<dbReference type="AlphaFoldDB" id="A0A455T8L7"/>
<sequence>MTASGDTFDRLLEAIYAQQRLLEELERENRELRQQLADLREGRGIFVEILGVRYPLAVSGAAGQQIPEPLPAAAVQSEYRSTPAYQPMQELPEGRSGGQDQRGGAPTVPDGRPPEIMQIRASIGPLEAQQMAQPVPPAQVPTPQGPRLSPSYLEEMLLDEFAAAATGPLGTMPATAPEAGSAGPAARYQGEGQGREQWPGQAPGQATSPSPTTLDEESKAALRRELMGSFLLD</sequence>
<evidence type="ECO:0000256" key="1">
    <source>
        <dbReference type="SAM" id="Coils"/>
    </source>
</evidence>
<evidence type="ECO:0000256" key="2">
    <source>
        <dbReference type="SAM" id="MobiDB-lite"/>
    </source>
</evidence>
<proteinExistence type="predicted"/>
<feature type="coiled-coil region" evidence="1">
    <location>
        <begin position="8"/>
        <end position="42"/>
    </location>
</feature>
<keyword evidence="1" id="KW-0175">Coiled coil</keyword>
<gene>
    <name evidence="3" type="ORF">KTA_39890</name>
</gene>
<evidence type="ECO:0000313" key="3">
    <source>
        <dbReference type="EMBL" id="BBH95790.1"/>
    </source>
</evidence>
<reference evidence="3" key="1">
    <citation type="submission" date="2018-12" db="EMBL/GenBank/DDBJ databases">
        <title>Novel natural products biosynthetic potential of the class Ktedonobacteria.</title>
        <authorList>
            <person name="Zheng Y."/>
            <person name="Saitou A."/>
            <person name="Wang C.M."/>
            <person name="Toyoda A."/>
            <person name="Minakuchi Y."/>
            <person name="Sekiguchi Y."/>
            <person name="Ueda K."/>
            <person name="Takano H."/>
            <person name="Sakai Y."/>
            <person name="Yokota A."/>
            <person name="Yabe S."/>
        </authorList>
    </citation>
    <scope>NUCLEOTIDE SEQUENCE</scope>
    <source>
        <strain evidence="3">A3-2</strain>
    </source>
</reference>
<feature type="region of interest" description="Disordered" evidence="2">
    <location>
        <begin position="168"/>
        <end position="218"/>
    </location>
</feature>
<feature type="compositionally biased region" description="Polar residues" evidence="2">
    <location>
        <begin position="204"/>
        <end position="213"/>
    </location>
</feature>